<organism evidence="1 2">
    <name type="scientific">Limnospira platensis NIES-46</name>
    <dbReference type="NCBI Taxonomy" id="1236695"/>
    <lineage>
        <taxon>Bacteria</taxon>
        <taxon>Bacillati</taxon>
        <taxon>Cyanobacteriota</taxon>
        <taxon>Cyanophyceae</taxon>
        <taxon>Oscillatoriophycideae</taxon>
        <taxon>Oscillatoriales</taxon>
        <taxon>Sirenicapillariaceae</taxon>
        <taxon>Limnospira</taxon>
    </lineage>
</organism>
<dbReference type="Proteomes" id="UP000326169">
    <property type="component" value="Unassembled WGS sequence"/>
</dbReference>
<accession>A0A5M3TA04</accession>
<proteinExistence type="predicted"/>
<reference evidence="1 2" key="1">
    <citation type="journal article" date="2019" name="J Genomics">
        <title>The Draft Genome of a Hydrogen-producing Cyanobacterium, Arthrospira platensis NIES-46.</title>
        <authorList>
            <person name="Suzuki S."/>
            <person name="Yamaguchi H."/>
            <person name="Kawachi M."/>
        </authorList>
    </citation>
    <scope>NUCLEOTIDE SEQUENCE [LARGE SCALE GENOMIC DNA]</scope>
    <source>
        <strain evidence="1 2">NIES-46</strain>
    </source>
</reference>
<dbReference type="EMBL" id="BIMW01000145">
    <property type="protein sequence ID" value="GCE95707.1"/>
    <property type="molecule type" value="Genomic_DNA"/>
</dbReference>
<comment type="caution">
    <text evidence="1">The sequence shown here is derived from an EMBL/GenBank/DDBJ whole genome shotgun (WGS) entry which is preliminary data.</text>
</comment>
<evidence type="ECO:0008006" key="3">
    <source>
        <dbReference type="Google" id="ProtNLM"/>
    </source>
</evidence>
<keyword evidence="2" id="KW-1185">Reference proteome</keyword>
<protein>
    <recommendedName>
        <fullName evidence="3">Transposase</fullName>
    </recommendedName>
</protein>
<evidence type="ECO:0000313" key="1">
    <source>
        <dbReference type="EMBL" id="GCE95707.1"/>
    </source>
</evidence>
<sequence>MAIRTILCYFKLILSLLGPQMIVHEFRVRARKYQHQAIDEAIAVGLNLRLVGE</sequence>
<evidence type="ECO:0000313" key="2">
    <source>
        <dbReference type="Proteomes" id="UP000326169"/>
    </source>
</evidence>
<gene>
    <name evidence="1" type="ORF">NIES46_37730</name>
</gene>
<dbReference type="GeneID" id="301685843"/>
<name>A0A5M3TA04_LIMPL</name>
<dbReference type="RefSeq" id="WP_014275101.1">
    <property type="nucleotide sequence ID" value="NZ_BIMW01000145.1"/>
</dbReference>